<dbReference type="Proteomes" id="UP000000702">
    <property type="component" value="Unassembled WGS sequence"/>
</dbReference>
<evidence type="ECO:0000313" key="1">
    <source>
        <dbReference type="EMBL" id="CCD13166.1"/>
    </source>
</evidence>
<organism evidence="1 3">
    <name type="scientific">Trypanosoma congolense (strain IL3000)</name>
    <dbReference type="NCBI Taxonomy" id="1068625"/>
    <lineage>
        <taxon>Eukaryota</taxon>
        <taxon>Discoba</taxon>
        <taxon>Euglenozoa</taxon>
        <taxon>Kinetoplastea</taxon>
        <taxon>Metakinetoplastina</taxon>
        <taxon>Trypanosomatida</taxon>
        <taxon>Trypanosomatidae</taxon>
        <taxon>Trypanosoma</taxon>
        <taxon>Nannomonas</taxon>
    </lineage>
</organism>
<dbReference type="AlphaFoldDB" id="F9W7J9"/>
<gene>
    <name evidence="1" type="ORF">TCIL3000_0_04320</name>
    <name evidence="2" type="ORF">TCIL3000_0_06600</name>
</gene>
<dbReference type="VEuPathDB" id="TriTrypDB:TcIL3000_0_06600"/>
<keyword evidence="3" id="KW-1185">Reference proteome</keyword>
<evidence type="ECO:0000313" key="3">
    <source>
        <dbReference type="Proteomes" id="UP000000702"/>
    </source>
</evidence>
<protein>
    <submittedName>
        <fullName evidence="1">WGS project CAEQ00000000 data, annotated contig 162</fullName>
    </submittedName>
    <submittedName>
        <fullName evidence="2">WGS project CAEQ00000000 data, annotated contig 250</fullName>
    </submittedName>
</protein>
<dbReference type="EMBL" id="CAEQ01001044">
    <property type="protein sequence ID" value="CCD13166.1"/>
    <property type="molecule type" value="Genomic_DNA"/>
</dbReference>
<proteinExistence type="predicted"/>
<reference evidence="1 3" key="2">
    <citation type="journal article" date="2012" name="Proc. Natl. Acad. Sci. U.S.A.">
        <title>Antigenic diversity is generated by distinct evolutionary mechanisms in African trypanosome species.</title>
        <authorList>
            <person name="Jackson A.P."/>
            <person name="Berry A."/>
            <person name="Aslett M."/>
            <person name="Allison H.C."/>
            <person name="Burton P."/>
            <person name="Vavrova-Anderson J."/>
            <person name="Brown R."/>
            <person name="Browne H."/>
            <person name="Corton N."/>
            <person name="Hauser H."/>
            <person name="Gamble J."/>
            <person name="Gilderthorp R."/>
            <person name="Marcello L."/>
            <person name="McQuillan J."/>
            <person name="Otto T.D."/>
            <person name="Quail M.A."/>
            <person name="Sanders M.J."/>
            <person name="van Tonder A."/>
            <person name="Ginger M.L."/>
            <person name="Field M.C."/>
            <person name="Barry J.D."/>
            <person name="Hertz-Fowler C."/>
            <person name="Berriman M."/>
        </authorList>
    </citation>
    <scope>NUCLEOTIDE SEQUENCE [LARGE SCALE GENOMIC DNA]</scope>
    <source>
        <strain evidence="1 3">IL3000</strain>
    </source>
</reference>
<dbReference type="VEuPathDB" id="TriTrypDB:TcIL3000_0_04320"/>
<reference evidence="3" key="1">
    <citation type="submission" date="2011-07" db="EMBL/GenBank/DDBJ databases">
        <title>Divergent evolution of antigenic variation in African trypanosomes.</title>
        <authorList>
            <person name="Jackson A.P."/>
            <person name="Berry A."/>
            <person name="Allison H.C."/>
            <person name="Burton P."/>
            <person name="Anderson J."/>
            <person name="Aslett M."/>
            <person name="Brown R."/>
            <person name="Corton N."/>
            <person name="Harris D."/>
            <person name="Hauser H."/>
            <person name="Gamble J."/>
            <person name="Gilderthorp R."/>
            <person name="McQuillan J."/>
            <person name="Quail M.A."/>
            <person name="Sanders M."/>
            <person name="Van Tonder A."/>
            <person name="Ginger M.L."/>
            <person name="Donelson J.E."/>
            <person name="Field M.C."/>
            <person name="Barry J.D."/>
            <person name="Berriman M."/>
            <person name="Hertz-Fowler C."/>
        </authorList>
    </citation>
    <scope>NUCLEOTIDE SEQUENCE [LARGE SCALE GENOMIC DNA]</scope>
    <source>
        <strain evidence="3">IL3000</strain>
    </source>
</reference>
<dbReference type="EMBL" id="CAEQ01001993">
    <property type="protein sequence ID" value="CCD15641.1"/>
    <property type="molecule type" value="Genomic_DNA"/>
</dbReference>
<accession>F9W7J9</accession>
<evidence type="ECO:0000313" key="2">
    <source>
        <dbReference type="EMBL" id="CCD15641.1"/>
    </source>
</evidence>
<sequence length="275" mass="29890">MDHHLPSHTGPHFLSRGAQRGILKNVPPQSGSDWLPSPPLVESGFPAFASPETRIALGRSATSLSPLFDTCWTAPIVHIPKWTLSARPARRGIRVGEPTAPETFQPVDVSVSSSGACVLTALPVLLPSVFPYHTQHAPGFLPLVKSQESLHEPLLAPWTPRAFPHVALYDASIQKPRLFLCRFGLCCLDNDVATITPSLIIAPGSSHFRASLEMSPLWVSSSGPLWHRCIASRSWVTLPHKLLHFLSVITLPGLQVCGGWVHDPRHPAANGTTRN</sequence>
<name>F9W7J9_TRYCI</name>
<comment type="caution">
    <text evidence="1">The sequence shown here is derived from an EMBL/GenBank/DDBJ whole genome shotgun (WGS) entry which is preliminary data.</text>
</comment>